<accession>A0A1L9Q3R6</accession>
<dbReference type="GeneID" id="63729319"/>
<evidence type="ECO:0000313" key="2">
    <source>
        <dbReference type="Proteomes" id="UP000184073"/>
    </source>
</evidence>
<dbReference type="RefSeq" id="XP_040674148.1">
    <property type="nucleotide sequence ID" value="XM_040813808.1"/>
</dbReference>
<reference evidence="2" key="1">
    <citation type="journal article" date="2017" name="Genome Biol.">
        <title>Comparative genomics reveals high biological diversity and specific adaptations in the industrially and medically important fungal genus Aspergillus.</title>
        <authorList>
            <person name="de Vries R.P."/>
            <person name="Riley R."/>
            <person name="Wiebenga A."/>
            <person name="Aguilar-Osorio G."/>
            <person name="Amillis S."/>
            <person name="Uchima C.A."/>
            <person name="Anderluh G."/>
            <person name="Asadollahi M."/>
            <person name="Askin M."/>
            <person name="Barry K."/>
            <person name="Battaglia E."/>
            <person name="Bayram O."/>
            <person name="Benocci T."/>
            <person name="Braus-Stromeyer S.A."/>
            <person name="Caldana C."/>
            <person name="Canovas D."/>
            <person name="Cerqueira G.C."/>
            <person name="Chen F."/>
            <person name="Chen W."/>
            <person name="Choi C."/>
            <person name="Clum A."/>
            <person name="Dos Santos R.A."/>
            <person name="Damasio A.R."/>
            <person name="Diallinas G."/>
            <person name="Emri T."/>
            <person name="Fekete E."/>
            <person name="Flipphi M."/>
            <person name="Freyberg S."/>
            <person name="Gallo A."/>
            <person name="Gournas C."/>
            <person name="Habgood R."/>
            <person name="Hainaut M."/>
            <person name="Harispe M.L."/>
            <person name="Henrissat B."/>
            <person name="Hilden K.S."/>
            <person name="Hope R."/>
            <person name="Hossain A."/>
            <person name="Karabika E."/>
            <person name="Karaffa L."/>
            <person name="Karanyi Z."/>
            <person name="Krasevec N."/>
            <person name="Kuo A."/>
            <person name="Kusch H."/>
            <person name="LaButti K."/>
            <person name="Lagendijk E.L."/>
            <person name="Lapidus A."/>
            <person name="Levasseur A."/>
            <person name="Lindquist E."/>
            <person name="Lipzen A."/>
            <person name="Logrieco A.F."/>
            <person name="MacCabe A."/>
            <person name="Maekelae M.R."/>
            <person name="Malavazi I."/>
            <person name="Melin P."/>
            <person name="Meyer V."/>
            <person name="Mielnichuk N."/>
            <person name="Miskei M."/>
            <person name="Molnar A.P."/>
            <person name="Mule G."/>
            <person name="Ngan C.Y."/>
            <person name="Orejas M."/>
            <person name="Orosz E."/>
            <person name="Ouedraogo J.P."/>
            <person name="Overkamp K.M."/>
            <person name="Park H.-S."/>
            <person name="Perrone G."/>
            <person name="Piumi F."/>
            <person name="Punt P.J."/>
            <person name="Ram A.F."/>
            <person name="Ramon A."/>
            <person name="Rauscher S."/>
            <person name="Record E."/>
            <person name="Riano-Pachon D.M."/>
            <person name="Robert V."/>
            <person name="Roehrig J."/>
            <person name="Ruller R."/>
            <person name="Salamov A."/>
            <person name="Salih N.S."/>
            <person name="Samson R.A."/>
            <person name="Sandor E."/>
            <person name="Sanguinetti M."/>
            <person name="Schuetze T."/>
            <person name="Sepcic K."/>
            <person name="Shelest E."/>
            <person name="Sherlock G."/>
            <person name="Sophianopoulou V."/>
            <person name="Squina F.M."/>
            <person name="Sun H."/>
            <person name="Susca A."/>
            <person name="Todd R.B."/>
            <person name="Tsang A."/>
            <person name="Unkles S.E."/>
            <person name="van de Wiele N."/>
            <person name="van Rossen-Uffink D."/>
            <person name="Oliveira J.V."/>
            <person name="Vesth T.C."/>
            <person name="Visser J."/>
            <person name="Yu J.-H."/>
            <person name="Zhou M."/>
            <person name="Andersen M.R."/>
            <person name="Archer D.B."/>
            <person name="Baker S.E."/>
            <person name="Benoit I."/>
            <person name="Brakhage A.A."/>
            <person name="Braus G.H."/>
            <person name="Fischer R."/>
            <person name="Frisvad J.C."/>
            <person name="Goldman G.H."/>
            <person name="Houbraken J."/>
            <person name="Oakley B."/>
            <person name="Pocsi I."/>
            <person name="Scazzocchio C."/>
            <person name="Seiboth B."/>
            <person name="vanKuyk P.A."/>
            <person name="Wortman J."/>
            <person name="Dyer P.S."/>
            <person name="Grigoriev I.V."/>
        </authorList>
    </citation>
    <scope>NUCLEOTIDE SEQUENCE [LARGE SCALE GENOMIC DNA]</scope>
    <source>
        <strain evidence="2">CBS 583.65</strain>
    </source>
</reference>
<dbReference type="OrthoDB" id="5979007at2759"/>
<dbReference type="EMBL" id="KV878139">
    <property type="protein sequence ID" value="OJJ08386.1"/>
    <property type="molecule type" value="Genomic_DNA"/>
</dbReference>
<dbReference type="AlphaFoldDB" id="A0A1L9Q3R6"/>
<dbReference type="VEuPathDB" id="FungiDB:ASPVEDRAFT_47533"/>
<organism evidence="1 2">
    <name type="scientific">Aspergillus versicolor CBS 583.65</name>
    <dbReference type="NCBI Taxonomy" id="1036611"/>
    <lineage>
        <taxon>Eukaryota</taxon>
        <taxon>Fungi</taxon>
        <taxon>Dikarya</taxon>
        <taxon>Ascomycota</taxon>
        <taxon>Pezizomycotina</taxon>
        <taxon>Eurotiomycetes</taxon>
        <taxon>Eurotiomycetidae</taxon>
        <taxon>Eurotiales</taxon>
        <taxon>Aspergillaceae</taxon>
        <taxon>Aspergillus</taxon>
        <taxon>Aspergillus subgen. Nidulantes</taxon>
    </lineage>
</organism>
<gene>
    <name evidence="1" type="ORF">ASPVEDRAFT_47533</name>
</gene>
<protein>
    <submittedName>
        <fullName evidence="1">Uncharacterized protein</fullName>
    </submittedName>
</protein>
<evidence type="ECO:0000313" key="1">
    <source>
        <dbReference type="EMBL" id="OJJ08386.1"/>
    </source>
</evidence>
<sequence>MPSEPKPEELAAIWRDILQNDTKSWVLFEHGTCVILMEPSGDLATQATELLSQWGPVQVATPSADFECMELDGEPVSGWIVTGHHPDVLNYVLPEDAERVGSGDLQVGLLGRSNRDADGTELRVIHVEDNRPRV</sequence>
<dbReference type="Proteomes" id="UP000184073">
    <property type="component" value="Unassembled WGS sequence"/>
</dbReference>
<keyword evidence="2" id="KW-1185">Reference proteome</keyword>
<proteinExistence type="predicted"/>
<name>A0A1L9Q3R6_ASPVE</name>